<dbReference type="PROSITE" id="PS50112">
    <property type="entry name" value="PAS"/>
    <property type="match status" value="2"/>
</dbReference>
<dbReference type="InterPro" id="IPR005467">
    <property type="entry name" value="His_kinase_dom"/>
</dbReference>
<evidence type="ECO:0000256" key="8">
    <source>
        <dbReference type="ARBA" id="ARBA00022741"/>
    </source>
</evidence>
<evidence type="ECO:0000256" key="2">
    <source>
        <dbReference type="ARBA" id="ARBA00004651"/>
    </source>
</evidence>
<keyword evidence="11 14" id="KW-1133">Transmembrane helix</keyword>
<dbReference type="InterPro" id="IPR029151">
    <property type="entry name" value="Sensor-like_sf"/>
</dbReference>
<dbReference type="GO" id="GO:0030295">
    <property type="term" value="F:protein kinase activator activity"/>
    <property type="evidence" value="ECO:0007669"/>
    <property type="project" value="TreeGrafter"/>
</dbReference>
<dbReference type="Gene3D" id="3.30.565.10">
    <property type="entry name" value="Histidine kinase-like ATPase, C-terminal domain"/>
    <property type="match status" value="1"/>
</dbReference>
<dbReference type="CDD" id="cd06225">
    <property type="entry name" value="HAMP"/>
    <property type="match status" value="1"/>
</dbReference>
<dbReference type="GO" id="GO:0005524">
    <property type="term" value="F:ATP binding"/>
    <property type="evidence" value="ECO:0007669"/>
    <property type="project" value="UniProtKB-KW"/>
</dbReference>
<dbReference type="SUPFAM" id="SSF47384">
    <property type="entry name" value="Homodimeric domain of signal transducing histidine kinase"/>
    <property type="match status" value="1"/>
</dbReference>
<dbReference type="Gene3D" id="6.10.340.10">
    <property type="match status" value="1"/>
</dbReference>
<keyword evidence="10" id="KW-0067">ATP-binding</keyword>
<sequence>MGKRMMSRLLTLSIGAQISLMALILVLPAAGIIMFSGLKLREAAMSAAVQEIRSITNGIANEQQQAADAAEQLLKTLAQLPDIRTHQVEKTRAILRDILTTSPAYLNISAVDRDGTVWASAITNQQVSVADRRYFKNALASGQFSSGEYIVSRMAGRPTLNLCYPYKDASGAIVGALTIAFDLDRLAHAVAHPQGIPCRYLLVDHRGVVLACSDRSGRELGSADPPGALARMQGPEDHGFFIAKGADRAEQAYSYRRLTLKGETRPYLYIRAGVPVASTLSKVNAMLGRNLILFITSLVCALGVAWFIGKHSIINRVAVLRAASQRLAGGDLKVRVSELLVGGDLGQLGRSFDEMAHQLEARERERDLADKALRRSETRYRSLFENSLFGIVAVGPDNRFVRVNDTFCQLLGYQAEELVGVMDFLQVTHPDDVPLSRQSHQAMVRGEVQRYTMEKRYLTKKGDVVHVVLFVERLPCEPGHWDGNTACILDITERKENQERMRLFFERQVVGMAITGPDKRWLQTNARLQHLLGYSAEELTEKSWEELTHPEDLEKSREYFDRMLCGKIDEYVIEKRYLRRDGATLYFIMSIGCVRRHDGSVDYVLALYDDITDRTRAEQEILLLQSCLEQRVHERTAQLELAVAEQEAFSYSVSHDLRSPLRHINSYLTLLQEECGHQLPEAALDYVRRSRQASVKMGHLIDDLLELSRVSRSKLVKQTIDLSALAADIAATLRESDPGRRVALEIAPGLKARGDKILLGQVLENLMENAWKYTARCENARLSFGTVETGAAHTFYVRDNGAGFDMAYRDKLFGAFQRLHGEEYEGTGIGLATVKRIIERHGGEVWAEAAPEFGATFYFTLP</sequence>
<dbReference type="InterPro" id="IPR033479">
    <property type="entry name" value="dCache_1"/>
</dbReference>
<dbReference type="PANTHER" id="PTHR42878">
    <property type="entry name" value="TWO-COMPONENT HISTIDINE KINASE"/>
    <property type="match status" value="1"/>
</dbReference>
<feature type="domain" description="PAC" evidence="17">
    <location>
        <begin position="571"/>
        <end position="623"/>
    </location>
</feature>
<dbReference type="RefSeq" id="WP_183356667.1">
    <property type="nucleotide sequence ID" value="NZ_BLXX01000022.1"/>
</dbReference>
<keyword evidence="9" id="KW-0418">Kinase</keyword>
<evidence type="ECO:0000313" key="20">
    <source>
        <dbReference type="Proteomes" id="UP000556026"/>
    </source>
</evidence>
<dbReference type="FunFam" id="3.30.565.10:FF:000006">
    <property type="entry name" value="Sensor histidine kinase WalK"/>
    <property type="match status" value="1"/>
</dbReference>
<evidence type="ECO:0000256" key="11">
    <source>
        <dbReference type="ARBA" id="ARBA00022989"/>
    </source>
</evidence>
<dbReference type="Pfam" id="PF02743">
    <property type="entry name" value="dCache_1"/>
    <property type="match status" value="1"/>
</dbReference>
<dbReference type="PROSITE" id="PS50109">
    <property type="entry name" value="HIS_KIN"/>
    <property type="match status" value="1"/>
</dbReference>
<dbReference type="GO" id="GO:0007234">
    <property type="term" value="P:osmosensory signaling via phosphorelay pathway"/>
    <property type="evidence" value="ECO:0007669"/>
    <property type="project" value="TreeGrafter"/>
</dbReference>
<evidence type="ECO:0000256" key="10">
    <source>
        <dbReference type="ARBA" id="ARBA00022840"/>
    </source>
</evidence>
<reference evidence="20" key="1">
    <citation type="submission" date="2020-06" db="EMBL/GenBank/DDBJ databases">
        <title>Draft genomic sequence of Geomonas sp. Red330.</title>
        <authorList>
            <person name="Itoh H."/>
            <person name="Zhenxing X."/>
            <person name="Ushijima N."/>
            <person name="Masuda Y."/>
            <person name="Shiratori Y."/>
            <person name="Senoo K."/>
        </authorList>
    </citation>
    <scope>NUCLEOTIDE SEQUENCE [LARGE SCALE GENOMIC DNA]</scope>
    <source>
        <strain evidence="20">Red330</strain>
    </source>
</reference>
<evidence type="ECO:0000259" key="18">
    <source>
        <dbReference type="PROSITE" id="PS50885"/>
    </source>
</evidence>
<feature type="domain" description="PAS" evidence="16">
    <location>
        <begin position="497"/>
        <end position="567"/>
    </location>
</feature>
<dbReference type="InterPro" id="IPR036890">
    <property type="entry name" value="HATPase_C_sf"/>
</dbReference>
<evidence type="ECO:0000256" key="5">
    <source>
        <dbReference type="ARBA" id="ARBA00022553"/>
    </source>
</evidence>
<comment type="catalytic activity">
    <reaction evidence="1">
        <text>ATP + protein L-histidine = ADP + protein N-phospho-L-histidine.</text>
        <dbReference type="EC" id="2.7.13.3"/>
    </reaction>
</comment>
<dbReference type="GO" id="GO:0000155">
    <property type="term" value="F:phosphorelay sensor kinase activity"/>
    <property type="evidence" value="ECO:0007669"/>
    <property type="project" value="InterPro"/>
</dbReference>
<name>A0A6V8MQ90_9BACT</name>
<dbReference type="NCBIfam" id="TIGR00229">
    <property type="entry name" value="sensory_box"/>
    <property type="match status" value="2"/>
</dbReference>
<dbReference type="SMART" id="SM00091">
    <property type="entry name" value="PAS"/>
    <property type="match status" value="2"/>
</dbReference>
<dbReference type="SUPFAM" id="SSF103190">
    <property type="entry name" value="Sensory domain-like"/>
    <property type="match status" value="1"/>
</dbReference>
<dbReference type="Pfam" id="PF02518">
    <property type="entry name" value="HATPase_c"/>
    <property type="match status" value="1"/>
</dbReference>
<feature type="domain" description="Histidine kinase" evidence="15">
    <location>
        <begin position="652"/>
        <end position="862"/>
    </location>
</feature>
<evidence type="ECO:0000256" key="3">
    <source>
        <dbReference type="ARBA" id="ARBA00012438"/>
    </source>
</evidence>
<keyword evidence="12" id="KW-0902">Two-component regulatory system</keyword>
<comment type="subcellular location">
    <subcellularLocation>
        <location evidence="2">Cell membrane</location>
        <topology evidence="2">Multi-pass membrane protein</topology>
    </subcellularLocation>
</comment>
<dbReference type="SUPFAM" id="SSF55874">
    <property type="entry name" value="ATPase domain of HSP90 chaperone/DNA topoisomerase II/histidine kinase"/>
    <property type="match status" value="1"/>
</dbReference>
<evidence type="ECO:0000313" key="19">
    <source>
        <dbReference type="EMBL" id="GFO61883.1"/>
    </source>
</evidence>
<dbReference type="PROSITE" id="PS50113">
    <property type="entry name" value="PAC"/>
    <property type="match status" value="2"/>
</dbReference>
<dbReference type="InterPro" id="IPR035965">
    <property type="entry name" value="PAS-like_dom_sf"/>
</dbReference>
<keyword evidence="7 14" id="KW-0812">Transmembrane</keyword>
<evidence type="ECO:0000259" key="15">
    <source>
        <dbReference type="PROSITE" id="PS50109"/>
    </source>
</evidence>
<dbReference type="Gene3D" id="1.10.287.130">
    <property type="match status" value="1"/>
</dbReference>
<dbReference type="Pfam" id="PF00672">
    <property type="entry name" value="HAMP"/>
    <property type="match status" value="1"/>
</dbReference>
<dbReference type="InterPro" id="IPR003660">
    <property type="entry name" value="HAMP_dom"/>
</dbReference>
<dbReference type="EC" id="2.7.13.3" evidence="3"/>
<keyword evidence="4" id="KW-1003">Cell membrane</keyword>
<dbReference type="Pfam" id="PF00512">
    <property type="entry name" value="HisKA"/>
    <property type="match status" value="1"/>
</dbReference>
<feature type="domain" description="PAS" evidence="16">
    <location>
        <begin position="376"/>
        <end position="447"/>
    </location>
</feature>
<comment type="caution">
    <text evidence="19">The sequence shown here is derived from an EMBL/GenBank/DDBJ whole genome shotgun (WGS) entry which is preliminary data.</text>
</comment>
<dbReference type="InterPro" id="IPR004358">
    <property type="entry name" value="Sig_transdc_His_kin-like_C"/>
</dbReference>
<keyword evidence="13 14" id="KW-0472">Membrane</keyword>
<dbReference type="AlphaFoldDB" id="A0A6V8MQ90"/>
<evidence type="ECO:0000256" key="7">
    <source>
        <dbReference type="ARBA" id="ARBA00022692"/>
    </source>
</evidence>
<keyword evidence="20" id="KW-1185">Reference proteome</keyword>
<evidence type="ECO:0000256" key="1">
    <source>
        <dbReference type="ARBA" id="ARBA00000085"/>
    </source>
</evidence>
<dbReference type="InterPro" id="IPR013655">
    <property type="entry name" value="PAS_fold_3"/>
</dbReference>
<dbReference type="PANTHER" id="PTHR42878:SF15">
    <property type="entry name" value="BACTERIOPHYTOCHROME"/>
    <property type="match status" value="1"/>
</dbReference>
<evidence type="ECO:0000256" key="12">
    <source>
        <dbReference type="ARBA" id="ARBA00023012"/>
    </source>
</evidence>
<evidence type="ECO:0000256" key="14">
    <source>
        <dbReference type="SAM" id="Phobius"/>
    </source>
</evidence>
<dbReference type="SMART" id="SM00387">
    <property type="entry name" value="HATPase_c"/>
    <property type="match status" value="1"/>
</dbReference>
<dbReference type="Proteomes" id="UP000556026">
    <property type="component" value="Unassembled WGS sequence"/>
</dbReference>
<dbReference type="FunFam" id="1.10.287.130:FF:000070">
    <property type="entry name" value="Histidine kinase sensor protein"/>
    <property type="match status" value="1"/>
</dbReference>
<dbReference type="SMART" id="SM00388">
    <property type="entry name" value="HisKA"/>
    <property type="match status" value="1"/>
</dbReference>
<feature type="domain" description="PAC" evidence="17">
    <location>
        <begin position="451"/>
        <end position="503"/>
    </location>
</feature>
<dbReference type="CDD" id="cd12914">
    <property type="entry name" value="PDC1_DGC_like"/>
    <property type="match status" value="1"/>
</dbReference>
<evidence type="ECO:0000259" key="17">
    <source>
        <dbReference type="PROSITE" id="PS50113"/>
    </source>
</evidence>
<accession>A0A6V8MQ90</accession>
<dbReference type="InterPro" id="IPR036097">
    <property type="entry name" value="HisK_dim/P_sf"/>
</dbReference>
<dbReference type="Gene3D" id="3.30.450.20">
    <property type="entry name" value="PAS domain"/>
    <property type="match status" value="3"/>
</dbReference>
<evidence type="ECO:0000259" key="16">
    <source>
        <dbReference type="PROSITE" id="PS50112"/>
    </source>
</evidence>
<dbReference type="EMBL" id="BLXX01000022">
    <property type="protein sequence ID" value="GFO61883.1"/>
    <property type="molecule type" value="Genomic_DNA"/>
</dbReference>
<dbReference type="InterPro" id="IPR003661">
    <property type="entry name" value="HisK_dim/P_dom"/>
</dbReference>
<gene>
    <name evidence="19" type="ORF">GMST_42080</name>
</gene>
<proteinExistence type="predicted"/>
<dbReference type="InterPro" id="IPR000014">
    <property type="entry name" value="PAS"/>
</dbReference>
<evidence type="ECO:0000256" key="4">
    <source>
        <dbReference type="ARBA" id="ARBA00022475"/>
    </source>
</evidence>
<dbReference type="GO" id="GO:0005886">
    <property type="term" value="C:plasma membrane"/>
    <property type="evidence" value="ECO:0007669"/>
    <property type="project" value="UniProtKB-SubCell"/>
</dbReference>
<keyword evidence="6" id="KW-0808">Transferase</keyword>
<evidence type="ECO:0000256" key="13">
    <source>
        <dbReference type="ARBA" id="ARBA00023136"/>
    </source>
</evidence>
<protein>
    <recommendedName>
        <fullName evidence="3">histidine kinase</fullName>
        <ecNumber evidence="3">2.7.13.3</ecNumber>
    </recommendedName>
</protein>
<organism evidence="19 20">
    <name type="scientific">Geomonas silvestris</name>
    <dbReference type="NCBI Taxonomy" id="2740184"/>
    <lineage>
        <taxon>Bacteria</taxon>
        <taxon>Pseudomonadati</taxon>
        <taxon>Thermodesulfobacteriota</taxon>
        <taxon>Desulfuromonadia</taxon>
        <taxon>Geobacterales</taxon>
        <taxon>Geobacteraceae</taxon>
        <taxon>Geomonas</taxon>
    </lineage>
</organism>
<keyword evidence="8" id="KW-0547">Nucleotide-binding</keyword>
<dbReference type="PROSITE" id="PS50885">
    <property type="entry name" value="HAMP"/>
    <property type="match status" value="1"/>
</dbReference>
<keyword evidence="5" id="KW-0597">Phosphoprotein</keyword>
<dbReference type="InterPro" id="IPR003594">
    <property type="entry name" value="HATPase_dom"/>
</dbReference>
<dbReference type="InterPro" id="IPR000700">
    <property type="entry name" value="PAS-assoc_C"/>
</dbReference>
<feature type="transmembrane region" description="Helical" evidence="14">
    <location>
        <begin position="291"/>
        <end position="309"/>
    </location>
</feature>
<dbReference type="PRINTS" id="PR00344">
    <property type="entry name" value="BCTRLSENSOR"/>
</dbReference>
<dbReference type="SUPFAM" id="SSF55785">
    <property type="entry name" value="PYP-like sensor domain (PAS domain)"/>
    <property type="match status" value="2"/>
</dbReference>
<dbReference type="SMART" id="SM00304">
    <property type="entry name" value="HAMP"/>
    <property type="match status" value="1"/>
</dbReference>
<dbReference type="InterPro" id="IPR050351">
    <property type="entry name" value="BphY/WalK/GraS-like"/>
</dbReference>
<dbReference type="Pfam" id="PF08447">
    <property type="entry name" value="PAS_3"/>
    <property type="match status" value="2"/>
</dbReference>
<dbReference type="CDD" id="cd00082">
    <property type="entry name" value="HisKA"/>
    <property type="match status" value="1"/>
</dbReference>
<dbReference type="CDD" id="cd00130">
    <property type="entry name" value="PAS"/>
    <property type="match status" value="2"/>
</dbReference>
<dbReference type="SUPFAM" id="SSF158472">
    <property type="entry name" value="HAMP domain-like"/>
    <property type="match status" value="1"/>
</dbReference>
<evidence type="ECO:0000256" key="9">
    <source>
        <dbReference type="ARBA" id="ARBA00022777"/>
    </source>
</evidence>
<dbReference type="GO" id="GO:0000156">
    <property type="term" value="F:phosphorelay response regulator activity"/>
    <property type="evidence" value="ECO:0007669"/>
    <property type="project" value="TreeGrafter"/>
</dbReference>
<feature type="domain" description="HAMP" evidence="18">
    <location>
        <begin position="311"/>
        <end position="364"/>
    </location>
</feature>
<evidence type="ECO:0000256" key="6">
    <source>
        <dbReference type="ARBA" id="ARBA00022679"/>
    </source>
</evidence>